<reference evidence="1" key="1">
    <citation type="submission" date="2014-09" db="EMBL/GenBank/DDBJ databases">
        <authorList>
            <person name="Magalhaes I.L.F."/>
            <person name="Oliveira U."/>
            <person name="Santos F.R."/>
            <person name="Vidigal T.H.D.A."/>
            <person name="Brescovit A.D."/>
            <person name="Santos A.J."/>
        </authorList>
    </citation>
    <scope>NUCLEOTIDE SEQUENCE</scope>
    <source>
        <tissue evidence="1">Shoot tissue taken approximately 20 cm above the soil surface</tissue>
    </source>
</reference>
<accession>A0A0A8Z4E3</accession>
<reference evidence="1" key="2">
    <citation type="journal article" date="2015" name="Data Brief">
        <title>Shoot transcriptome of the giant reed, Arundo donax.</title>
        <authorList>
            <person name="Barrero R.A."/>
            <person name="Guerrero F.D."/>
            <person name="Moolhuijzen P."/>
            <person name="Goolsby J.A."/>
            <person name="Tidwell J."/>
            <person name="Bellgard S.E."/>
            <person name="Bellgard M.I."/>
        </authorList>
    </citation>
    <scope>NUCLEOTIDE SEQUENCE</scope>
    <source>
        <tissue evidence="1">Shoot tissue taken approximately 20 cm above the soil surface</tissue>
    </source>
</reference>
<proteinExistence type="predicted"/>
<dbReference type="AlphaFoldDB" id="A0A0A8Z4E3"/>
<evidence type="ECO:0000313" key="1">
    <source>
        <dbReference type="EMBL" id="JAD32568.1"/>
    </source>
</evidence>
<dbReference type="EMBL" id="GBRH01265327">
    <property type="protein sequence ID" value="JAD32568.1"/>
    <property type="molecule type" value="Transcribed_RNA"/>
</dbReference>
<protein>
    <submittedName>
        <fullName evidence="1">Uncharacterized protein</fullName>
    </submittedName>
</protein>
<sequence length="19" mass="2236">MSSLSCRLREYWTFKSGLA</sequence>
<name>A0A0A8Z4E3_ARUDO</name>
<organism evidence="1">
    <name type="scientific">Arundo donax</name>
    <name type="common">Giant reed</name>
    <name type="synonym">Donax arundinaceus</name>
    <dbReference type="NCBI Taxonomy" id="35708"/>
    <lineage>
        <taxon>Eukaryota</taxon>
        <taxon>Viridiplantae</taxon>
        <taxon>Streptophyta</taxon>
        <taxon>Embryophyta</taxon>
        <taxon>Tracheophyta</taxon>
        <taxon>Spermatophyta</taxon>
        <taxon>Magnoliopsida</taxon>
        <taxon>Liliopsida</taxon>
        <taxon>Poales</taxon>
        <taxon>Poaceae</taxon>
        <taxon>PACMAD clade</taxon>
        <taxon>Arundinoideae</taxon>
        <taxon>Arundineae</taxon>
        <taxon>Arundo</taxon>
    </lineage>
</organism>